<evidence type="ECO:0000313" key="1">
    <source>
        <dbReference type="EMBL" id="KAJ8388103.1"/>
    </source>
</evidence>
<keyword evidence="2" id="KW-1185">Reference proteome</keyword>
<gene>
    <name evidence="1" type="ORF">AAFF_G00147210</name>
</gene>
<proteinExistence type="predicted"/>
<organism evidence="1 2">
    <name type="scientific">Aldrovandia affinis</name>
    <dbReference type="NCBI Taxonomy" id="143900"/>
    <lineage>
        <taxon>Eukaryota</taxon>
        <taxon>Metazoa</taxon>
        <taxon>Chordata</taxon>
        <taxon>Craniata</taxon>
        <taxon>Vertebrata</taxon>
        <taxon>Euteleostomi</taxon>
        <taxon>Actinopterygii</taxon>
        <taxon>Neopterygii</taxon>
        <taxon>Teleostei</taxon>
        <taxon>Notacanthiformes</taxon>
        <taxon>Halosauridae</taxon>
        <taxon>Aldrovandia</taxon>
    </lineage>
</organism>
<protein>
    <submittedName>
        <fullName evidence="1">Uncharacterized protein</fullName>
    </submittedName>
</protein>
<evidence type="ECO:0000313" key="2">
    <source>
        <dbReference type="Proteomes" id="UP001221898"/>
    </source>
</evidence>
<dbReference type="AlphaFoldDB" id="A0AAD7RPM5"/>
<accession>A0AAD7RPM5</accession>
<reference evidence="1" key="1">
    <citation type="journal article" date="2023" name="Science">
        <title>Genome structures resolve the early diversification of teleost fishes.</title>
        <authorList>
            <person name="Parey E."/>
            <person name="Louis A."/>
            <person name="Montfort J."/>
            <person name="Bouchez O."/>
            <person name="Roques C."/>
            <person name="Iampietro C."/>
            <person name="Lluch J."/>
            <person name="Castinel A."/>
            <person name="Donnadieu C."/>
            <person name="Desvignes T."/>
            <person name="Floi Bucao C."/>
            <person name="Jouanno E."/>
            <person name="Wen M."/>
            <person name="Mejri S."/>
            <person name="Dirks R."/>
            <person name="Jansen H."/>
            <person name="Henkel C."/>
            <person name="Chen W.J."/>
            <person name="Zahm M."/>
            <person name="Cabau C."/>
            <person name="Klopp C."/>
            <person name="Thompson A.W."/>
            <person name="Robinson-Rechavi M."/>
            <person name="Braasch I."/>
            <person name="Lecointre G."/>
            <person name="Bobe J."/>
            <person name="Postlethwait J.H."/>
            <person name="Berthelot C."/>
            <person name="Roest Crollius H."/>
            <person name="Guiguen Y."/>
        </authorList>
    </citation>
    <scope>NUCLEOTIDE SEQUENCE</scope>
    <source>
        <strain evidence="1">NC1722</strain>
    </source>
</reference>
<dbReference type="Proteomes" id="UP001221898">
    <property type="component" value="Unassembled WGS sequence"/>
</dbReference>
<comment type="caution">
    <text evidence="1">The sequence shown here is derived from an EMBL/GenBank/DDBJ whole genome shotgun (WGS) entry which is preliminary data.</text>
</comment>
<dbReference type="EMBL" id="JAINUG010000201">
    <property type="protein sequence ID" value="KAJ8388103.1"/>
    <property type="molecule type" value="Genomic_DNA"/>
</dbReference>
<sequence>MRNNTELNHIHFALSAGGGQSDTLVFLSVAVAKNTLAQADSCRNEDERPLTHDARSPRRDCVPATCSGRADLYVNLASYCGSGGFFGEKDGETAAFLAPLLRRR</sequence>
<name>A0AAD7RPM5_9TELE</name>